<gene>
    <name evidence="8" type="primary">accB</name>
    <name evidence="11" type="ORF">B9Q54_06615</name>
    <name evidence="7" type="ORF">BU953_01170</name>
    <name evidence="8" type="ORF">BZ274_03655</name>
    <name evidence="10" type="ORF">C6T04_06840</name>
    <name evidence="9" type="ORF">CJD00_07900</name>
    <name evidence="12" type="ORF">DSX26_07575</name>
    <name evidence="13" type="ORF">DYF97_07285</name>
    <name evidence="14" type="ORF">DYU70_07930</name>
    <name evidence="6" type="ORF">ES716_07250</name>
</gene>
<comment type="pathway">
    <text evidence="4">Lipid metabolism; fatty acid biosynthesis.</text>
</comment>
<evidence type="ECO:0000313" key="15">
    <source>
        <dbReference type="Proteomes" id="UP000333665"/>
    </source>
</evidence>
<dbReference type="PRINTS" id="PR01071">
    <property type="entry name" value="ACOABIOTINCC"/>
</dbReference>
<dbReference type="GO" id="GO:0003989">
    <property type="term" value="F:acetyl-CoA carboxylase activity"/>
    <property type="evidence" value="ECO:0007669"/>
    <property type="project" value="InterPro"/>
</dbReference>
<reference evidence="9 17" key="1">
    <citation type="submission" date="2018-05" db="EMBL/GenBank/DDBJ databases">
        <authorList>
            <consortium name="GenomeTrakr network: Whole genome sequencing for foodborne pathogen traceback"/>
        </authorList>
    </citation>
    <scope>NUCLEOTIDE SEQUENCE [LARGE SCALE GENOMIC DNA]</scope>
    <source>
        <strain evidence="9 17">NC_C6016</strain>
    </source>
</reference>
<dbReference type="InterPro" id="IPR001249">
    <property type="entry name" value="AcCoA_biotinCC"/>
</dbReference>
<dbReference type="STRING" id="195.ATE51_00982"/>
<dbReference type="Pfam" id="PF00364">
    <property type="entry name" value="Biotin_lipoyl"/>
    <property type="match status" value="1"/>
</dbReference>
<accession>A0A0Q2K4J5</accession>
<evidence type="ECO:0000313" key="12">
    <source>
        <dbReference type="EMBL" id="EAL6851313.1"/>
    </source>
</evidence>
<dbReference type="PROSITE" id="PS50968">
    <property type="entry name" value="BIOTINYL_LIPOYL"/>
    <property type="match status" value="1"/>
</dbReference>
<dbReference type="eggNOG" id="COG0511">
    <property type="taxonomic scope" value="Bacteria"/>
</dbReference>
<evidence type="ECO:0000313" key="10">
    <source>
        <dbReference type="EMBL" id="EAK4358622.1"/>
    </source>
</evidence>
<dbReference type="NCBIfam" id="TIGR00531">
    <property type="entry name" value="BCCP"/>
    <property type="match status" value="1"/>
</dbReference>
<evidence type="ECO:0000313" key="20">
    <source>
        <dbReference type="Proteomes" id="UP000409545"/>
    </source>
</evidence>
<dbReference type="EMBL" id="AABUYW010000002">
    <property type="protein sequence ID" value="EAJ1076243.1"/>
    <property type="molecule type" value="Genomic_DNA"/>
</dbReference>
<evidence type="ECO:0000256" key="3">
    <source>
        <dbReference type="ARBA" id="ARBA00023267"/>
    </source>
</evidence>
<evidence type="ECO:0000313" key="13">
    <source>
        <dbReference type="EMBL" id="EAL8417166.1"/>
    </source>
</evidence>
<dbReference type="Proteomes" id="UP000361993">
    <property type="component" value="Unassembled WGS sequence"/>
</dbReference>
<dbReference type="EMBL" id="AACQHW010000008">
    <property type="protein sequence ID" value="EAL6851313.1"/>
    <property type="molecule type" value="Genomic_DNA"/>
</dbReference>
<dbReference type="Gene3D" id="2.40.50.100">
    <property type="match status" value="1"/>
</dbReference>
<evidence type="ECO:0000313" key="9">
    <source>
        <dbReference type="EMBL" id="EAK1510175.1"/>
    </source>
</evidence>
<dbReference type="EMBL" id="AACDUL010000016">
    <property type="protein sequence ID" value="EAK1510175.1"/>
    <property type="molecule type" value="Genomic_DNA"/>
</dbReference>
<evidence type="ECO:0000259" key="5">
    <source>
        <dbReference type="PROSITE" id="PS50968"/>
    </source>
</evidence>
<dbReference type="InterPro" id="IPR050709">
    <property type="entry name" value="Biotin_Carboxyl_Carrier/Decarb"/>
</dbReference>
<evidence type="ECO:0000313" key="21">
    <source>
        <dbReference type="Proteomes" id="UP000411403"/>
    </source>
</evidence>
<evidence type="ECO:0000256" key="4">
    <source>
        <dbReference type="RuleBase" id="RU364072"/>
    </source>
</evidence>
<comment type="caution">
    <text evidence="8">The sequence shown here is derived from an EMBL/GenBank/DDBJ whole genome shotgun (WGS) entry which is preliminary data.</text>
</comment>
<comment type="function">
    <text evidence="1 4">This protein is a component of the acetyl coenzyme A carboxylase complex; first, biotin carboxylase catalyzes the carboxylation of the carrier protein and then the transcarboxylase transfers the carboxyl group to form malonyl-CoA.</text>
</comment>
<dbReference type="AlphaFoldDB" id="A0A0Q2K4J5"/>
<dbReference type="EMBL" id="AACGUZ010000011">
    <property type="protein sequence ID" value="EAK5103937.1"/>
    <property type="molecule type" value="Genomic_DNA"/>
</dbReference>
<dbReference type="Proteomes" id="UP000365807">
    <property type="component" value="Unassembled WGS sequence"/>
</dbReference>
<dbReference type="EMBL" id="AACSIE010000009">
    <property type="protein sequence ID" value="EAL9205075.1"/>
    <property type="molecule type" value="Genomic_DNA"/>
</dbReference>
<dbReference type="EMBL" id="AACGFG010000009">
    <property type="protein sequence ID" value="EAK4358622.1"/>
    <property type="molecule type" value="Genomic_DNA"/>
</dbReference>
<dbReference type="InterPro" id="IPR000089">
    <property type="entry name" value="Biotin_lipoyl"/>
</dbReference>
<dbReference type="FunFam" id="2.40.50.100:FF:000003">
    <property type="entry name" value="Acetyl-CoA carboxylase biotin carboxyl carrier protein"/>
    <property type="match status" value="1"/>
</dbReference>
<evidence type="ECO:0000313" key="22">
    <source>
        <dbReference type="Proteomes" id="UP000557830"/>
    </source>
</evidence>
<dbReference type="SUPFAM" id="SSF51230">
    <property type="entry name" value="Single hybrid motif"/>
    <property type="match status" value="1"/>
</dbReference>
<dbReference type="PANTHER" id="PTHR45266:SF3">
    <property type="entry name" value="OXALOACETATE DECARBOXYLASE ALPHA CHAIN"/>
    <property type="match status" value="1"/>
</dbReference>
<dbReference type="EMBL" id="AACRQU010000017">
    <property type="protein sequence ID" value="EAL8417166.1"/>
    <property type="molecule type" value="Genomic_DNA"/>
</dbReference>
<dbReference type="KEGG" id="ccoo:ATE51_00982"/>
<sequence length="151" mass="16375">MTKEEIKELVNLFAEANISKIKIKEQDGFEIELERDMCCDVPAPLACPPVPAPQPINVNVVNEAQPSSAKSNKPSINSPMVGTFYQAPSPGAAPFVKVGSSVKKGDTIAIIEAMKIMNEIEAEFDCRIVEILVADGQPVEFGMPLFTVEKL</sequence>
<evidence type="ECO:0000256" key="1">
    <source>
        <dbReference type="ARBA" id="ARBA00003761"/>
    </source>
</evidence>
<dbReference type="EMBL" id="AABKAB010000014">
    <property type="protein sequence ID" value="EAH8157710.1"/>
    <property type="molecule type" value="Genomic_DNA"/>
</dbReference>
<dbReference type="GO" id="GO:0009317">
    <property type="term" value="C:acetyl-CoA carboxylase complex"/>
    <property type="evidence" value="ECO:0007669"/>
    <property type="project" value="InterPro"/>
</dbReference>
<dbReference type="Proteomes" id="UP000382436">
    <property type="component" value="Unassembled WGS sequence"/>
</dbReference>
<dbReference type="UniPathway" id="UPA00094"/>
<evidence type="ECO:0000313" key="17">
    <source>
        <dbReference type="Proteomes" id="UP000361993"/>
    </source>
</evidence>
<evidence type="ECO:0000313" key="6">
    <source>
        <dbReference type="EMBL" id="EAH8157710.1"/>
    </source>
</evidence>
<dbReference type="GeneID" id="66543734"/>
<organism evidence="8 19">
    <name type="scientific">Campylobacter coli</name>
    <dbReference type="NCBI Taxonomy" id="195"/>
    <lineage>
        <taxon>Bacteria</taxon>
        <taxon>Pseudomonadati</taxon>
        <taxon>Campylobacterota</taxon>
        <taxon>Epsilonproteobacteria</taxon>
        <taxon>Campylobacterales</taxon>
        <taxon>Campylobacteraceae</taxon>
        <taxon>Campylobacter</taxon>
    </lineage>
</organism>
<dbReference type="CDD" id="cd06850">
    <property type="entry name" value="biotinyl_domain"/>
    <property type="match status" value="1"/>
</dbReference>
<evidence type="ECO:0000313" key="14">
    <source>
        <dbReference type="EMBL" id="EAL9205075.1"/>
    </source>
</evidence>
<keyword evidence="3 4" id="KW-0092">Biotin</keyword>
<dbReference type="Proteomes" id="UP000409545">
    <property type="component" value="Unassembled WGS sequence"/>
</dbReference>
<dbReference type="Proteomes" id="UP000557830">
    <property type="component" value="Unassembled WGS sequence"/>
</dbReference>
<evidence type="ECO:0000313" key="11">
    <source>
        <dbReference type="EMBL" id="EAK5103937.1"/>
    </source>
</evidence>
<reference evidence="8 19" key="2">
    <citation type="submission" date="2018-05" db="EMBL/GenBank/DDBJ databases">
        <authorList>
            <consortium name="PulseNet: The National Subtyping Network for Foodborne Disease Surveillance"/>
            <person name="Tarr C.L."/>
            <person name="Trees E."/>
            <person name="Katz L.S."/>
            <person name="Carleton-Romer H.A."/>
            <person name="Stroika S."/>
            <person name="Kucerova Z."/>
            <person name="Roache K.F."/>
            <person name="Sabol A.L."/>
            <person name="Besser J."/>
            <person name="Gerner-Smidt P."/>
        </authorList>
    </citation>
    <scope>NUCLEOTIDE SEQUENCE [LARGE SCALE GENOMIC DNA]</scope>
    <source>
        <strain evidence="8 19">PNUSAC001435</strain>
        <strain evidence="6 23">PNUSAC007828</strain>
    </source>
</reference>
<dbReference type="OrthoDB" id="9811735at2"/>
<evidence type="ECO:0000313" key="16">
    <source>
        <dbReference type="Proteomes" id="UP000352088"/>
    </source>
</evidence>
<dbReference type="KEGG" id="ccof:VC76_06480"/>
<evidence type="ECO:0000313" key="8">
    <source>
        <dbReference type="EMBL" id="EAJ9197277.1"/>
    </source>
</evidence>
<feature type="domain" description="Lipoyl-binding" evidence="5">
    <location>
        <begin position="73"/>
        <end position="149"/>
    </location>
</feature>
<proteinExistence type="predicted"/>
<keyword evidence="4" id="KW-0276">Fatty acid metabolism</keyword>
<evidence type="ECO:0000256" key="2">
    <source>
        <dbReference type="ARBA" id="ARBA00017562"/>
    </source>
</evidence>
<evidence type="ECO:0000313" key="18">
    <source>
        <dbReference type="Proteomes" id="UP000365807"/>
    </source>
</evidence>
<protein>
    <recommendedName>
        <fullName evidence="2 4">Biotin carboxyl carrier protein of acetyl-CoA carboxylase</fullName>
    </recommendedName>
</protein>
<dbReference type="Proteomes" id="UP000576616">
    <property type="component" value="Unassembled WGS sequence"/>
</dbReference>
<evidence type="ECO:0000313" key="19">
    <source>
        <dbReference type="Proteomes" id="UP000382436"/>
    </source>
</evidence>
<name>A0A0Q2K4J5_CAMCO</name>
<evidence type="ECO:0000313" key="23">
    <source>
        <dbReference type="Proteomes" id="UP000576616"/>
    </source>
</evidence>
<keyword evidence="4" id="KW-0443">Lipid metabolism</keyword>
<keyword evidence="4" id="KW-0275">Fatty acid biosynthesis</keyword>
<dbReference type="Proteomes" id="UP000333665">
    <property type="component" value="Unassembled WGS sequence"/>
</dbReference>
<dbReference type="PANTHER" id="PTHR45266">
    <property type="entry name" value="OXALOACETATE DECARBOXYLASE ALPHA CHAIN"/>
    <property type="match status" value="1"/>
</dbReference>
<dbReference type="EMBL" id="AACBVJ010000005">
    <property type="protein sequence ID" value="EAJ9197277.1"/>
    <property type="molecule type" value="Genomic_DNA"/>
</dbReference>
<reference evidence="10 18" key="3">
    <citation type="submission" date="2018-06" db="EMBL/GenBank/DDBJ databases">
        <authorList>
            <consortium name="NARMS: The National Antimicrobial Resistance Monitoring System"/>
        </authorList>
    </citation>
    <scope>NUCLEOTIDE SEQUENCE [LARGE SCALE GENOMIC DNA]</scope>
    <source>
        <strain evidence="14 21">CVM N17C171</strain>
        <strain evidence="12 16">CVM N17C548</strain>
        <strain evidence="10 18">FSIS11807978</strain>
        <strain evidence="13 15">FSIS11812579</strain>
        <strain evidence="7 22">FSIS1609200</strain>
        <strain evidence="11 20">FSIS1711007</strain>
    </source>
</reference>
<dbReference type="InterPro" id="IPR011053">
    <property type="entry name" value="Single_hybrid_motif"/>
</dbReference>
<keyword evidence="4" id="KW-0444">Lipid biosynthesis</keyword>
<dbReference type="Proteomes" id="UP000352088">
    <property type="component" value="Unassembled WGS sequence"/>
</dbReference>
<dbReference type="Proteomes" id="UP000411403">
    <property type="component" value="Unassembled WGS sequence"/>
</dbReference>
<dbReference type="RefSeq" id="WP_002777628.1">
    <property type="nucleotide sequence ID" value="NZ_AANHVQ020000010.1"/>
</dbReference>
<evidence type="ECO:0000313" key="7">
    <source>
        <dbReference type="EMBL" id="EAJ1076243.1"/>
    </source>
</evidence>
<dbReference type="GO" id="GO:0006633">
    <property type="term" value="P:fatty acid biosynthetic process"/>
    <property type="evidence" value="ECO:0007669"/>
    <property type="project" value="UniProtKB-UniPathway"/>
</dbReference>